<sequence length="630" mass="69591">MTFRTRSKHACSGVRAGVTALLCIASAGSNAALQPSDEAPVARRTDMTCRLNRDASKDCTTHEKLTILRPAGRAQLSRLDFDFLDNDRLEIRDAAVIQPDGRRVPLSSKQIDTRTAPNPEAGFHRKRQTSVAFPGLRVGSTITYTLVEHVAATPNATEFHERAVFGPMPVRLDAYRAEFSADRPIAWRGEQLDEFDVETSRQDHRLVVTLKAPRYVNLINEDGTMARRVPRIELTSSLDRQAHFGPFAARYNAILAAPLPAGAAGAVEAARGKPEAERVAALMKHISAHYRYMGDWRMSERGLVPFDLAQVEANGYGDCKDLAVLLAAMLNASGIDARPAFVFRGVDAGPLLVPGLAAPNHAIVRAVVNGETWWLDPTNNVYLPGIIPPDLQERWALVVERNGAVDEDRIAAQAPRVIFDGTYHASVRDDGSARVDLRVDKDGNLLWALMDGDYAQGATAVDQHLCNAWFKEPVECRIDRPDTSAAGFGRYRISAHGVDRRALDRTSSGYVYNGGAGWRDKWERLVNYRRNGDVGDLYLGDKEESRAEVRLDGVRAEQSLAACSVRSRWFDLDVTPEPAVQGIAYRQRLVQKARWLTHDELTSDAFGRFLDDAQRCTNALRQTVSVASPA</sequence>
<proteinExistence type="predicted"/>
<feature type="chain" id="PRO_5013181392" description="Transglutaminase-like domain-containing protein" evidence="1">
    <location>
        <begin position="32"/>
        <end position="630"/>
    </location>
</feature>
<dbReference type="SMART" id="SM00460">
    <property type="entry name" value="TGc"/>
    <property type="match status" value="1"/>
</dbReference>
<feature type="domain" description="Transglutaminase-like" evidence="2">
    <location>
        <begin position="311"/>
        <end position="379"/>
    </location>
</feature>
<dbReference type="InterPro" id="IPR002931">
    <property type="entry name" value="Transglutaminase-like"/>
</dbReference>
<dbReference type="RefSeq" id="WP_076482254.1">
    <property type="nucleotide sequence ID" value="NZ_MTJZ01000065.1"/>
</dbReference>
<dbReference type="Pfam" id="PF12969">
    <property type="entry name" value="DUF3857"/>
    <property type="match status" value="1"/>
</dbReference>
<protein>
    <recommendedName>
        <fullName evidence="2">Transglutaminase-like domain-containing protein</fullName>
    </recommendedName>
</protein>
<dbReference type="InterPro" id="IPR024618">
    <property type="entry name" value="DUF3857"/>
</dbReference>
<evidence type="ECO:0000259" key="2">
    <source>
        <dbReference type="SMART" id="SM00460"/>
    </source>
</evidence>
<name>A0A1R1J2F8_9BURK</name>
<organism evidence="3 4">
    <name type="scientific">Burkholderia ubonensis</name>
    <dbReference type="NCBI Taxonomy" id="101571"/>
    <lineage>
        <taxon>Bacteria</taxon>
        <taxon>Pseudomonadati</taxon>
        <taxon>Pseudomonadota</taxon>
        <taxon>Betaproteobacteria</taxon>
        <taxon>Burkholderiales</taxon>
        <taxon>Burkholderiaceae</taxon>
        <taxon>Burkholderia</taxon>
        <taxon>Burkholderia cepacia complex</taxon>
    </lineage>
</organism>
<dbReference type="InterPro" id="IPR038765">
    <property type="entry name" value="Papain-like_cys_pep_sf"/>
</dbReference>
<dbReference type="EMBL" id="MTJZ01000065">
    <property type="protein sequence ID" value="OMG69505.1"/>
    <property type="molecule type" value="Genomic_DNA"/>
</dbReference>
<evidence type="ECO:0000313" key="3">
    <source>
        <dbReference type="EMBL" id="OMG69505.1"/>
    </source>
</evidence>
<keyword evidence="1" id="KW-0732">Signal</keyword>
<dbReference type="AlphaFoldDB" id="A0A1R1J2F8"/>
<feature type="signal peptide" evidence="1">
    <location>
        <begin position="1"/>
        <end position="31"/>
    </location>
</feature>
<comment type="caution">
    <text evidence="3">The sequence shown here is derived from an EMBL/GenBank/DDBJ whole genome shotgun (WGS) entry which is preliminary data.</text>
</comment>
<dbReference type="Gene3D" id="2.60.40.3140">
    <property type="match status" value="1"/>
</dbReference>
<gene>
    <name evidence="3" type="ORF">BW685_31575</name>
</gene>
<dbReference type="Pfam" id="PF01841">
    <property type="entry name" value="Transglut_core"/>
    <property type="match status" value="1"/>
</dbReference>
<accession>A0A1R1J2F8</accession>
<dbReference type="Gene3D" id="3.10.620.30">
    <property type="match status" value="1"/>
</dbReference>
<reference evidence="3 4" key="1">
    <citation type="submission" date="2017-01" db="EMBL/GenBank/DDBJ databases">
        <title>Phylogeographic, genomic and meropenem susceptibility analysis of Burkholderia ubonensis.</title>
        <authorList>
            <person name="Price E.P."/>
            <person name="Sarovich D.S."/>
            <person name="Webb J.R."/>
            <person name="Hall C.M."/>
            <person name="Sahl J.W."/>
            <person name="Kaestli M."/>
            <person name="Mayo M."/>
            <person name="Harrington G."/>
            <person name="Baker A.L."/>
            <person name="Sidak-Loftis L.C."/>
            <person name="Lummis M."/>
            <person name="Schupp J.M."/>
            <person name="Gillece J.D."/>
            <person name="Tuanyok A."/>
            <person name="Warner J."/>
            <person name="Busch J.D."/>
            <person name="Keim P."/>
            <person name="Currie B.J."/>
            <person name="Wagner D.M."/>
        </authorList>
    </citation>
    <scope>NUCLEOTIDE SEQUENCE [LARGE SCALE GENOMIC DNA]</scope>
    <source>
        <strain evidence="3 4">A21</strain>
    </source>
</reference>
<evidence type="ECO:0000256" key="1">
    <source>
        <dbReference type="SAM" id="SignalP"/>
    </source>
</evidence>
<evidence type="ECO:0000313" key="4">
    <source>
        <dbReference type="Proteomes" id="UP000187194"/>
    </source>
</evidence>
<dbReference type="Proteomes" id="UP000187194">
    <property type="component" value="Unassembled WGS sequence"/>
</dbReference>
<dbReference type="SUPFAM" id="SSF54001">
    <property type="entry name" value="Cysteine proteinases"/>
    <property type="match status" value="1"/>
</dbReference>